<evidence type="ECO:0000313" key="2">
    <source>
        <dbReference type="EMBL" id="MBW7476759.1"/>
    </source>
</evidence>
<proteinExistence type="predicted"/>
<evidence type="ECO:0000259" key="1">
    <source>
        <dbReference type="Pfam" id="PF11181"/>
    </source>
</evidence>
<reference evidence="2 3" key="1">
    <citation type="submission" date="2021-07" db="EMBL/GenBank/DDBJ databases">
        <title>Paenibacillus radiodurans sp. nov., isolated from the southeastern edge of Tengger Desert.</title>
        <authorList>
            <person name="Zhang G."/>
        </authorList>
    </citation>
    <scope>NUCLEOTIDE SEQUENCE [LARGE SCALE GENOMIC DNA]</scope>
    <source>
        <strain evidence="2 3">DT7-4</strain>
    </source>
</reference>
<dbReference type="Pfam" id="PF11181">
    <property type="entry name" value="YflT"/>
    <property type="match status" value="1"/>
</dbReference>
<gene>
    <name evidence="2" type="ORF">K0T92_18735</name>
</gene>
<feature type="domain" description="General stress protein 17M-like" evidence="1">
    <location>
        <begin position="9"/>
        <end position="103"/>
    </location>
</feature>
<dbReference type="Proteomes" id="UP000812277">
    <property type="component" value="Unassembled WGS sequence"/>
</dbReference>
<sequence>MAITTRVTSVHAVSTIHEAREQLDSYIRQGYTRDQLFVLTHEKDRTERIAEQTNAEQIGISEEGIGTSIANIFRSRGAELRAKMRSVGISESEAQRLEEEMDRDKIVVIAWGGKPYEDDEYDPDIMYYPPII</sequence>
<dbReference type="EMBL" id="JAHZIJ010000016">
    <property type="protein sequence ID" value="MBW7476759.1"/>
    <property type="molecule type" value="Genomic_DNA"/>
</dbReference>
<comment type="caution">
    <text evidence="2">The sequence shown here is derived from an EMBL/GenBank/DDBJ whole genome shotgun (WGS) entry which is preliminary data.</text>
</comment>
<keyword evidence="3" id="KW-1185">Reference proteome</keyword>
<dbReference type="InterPro" id="IPR025889">
    <property type="entry name" value="GSP17M-like_dom"/>
</dbReference>
<organism evidence="2 3">
    <name type="scientific">Paenibacillus oenotherae</name>
    <dbReference type="NCBI Taxonomy" id="1435645"/>
    <lineage>
        <taxon>Bacteria</taxon>
        <taxon>Bacillati</taxon>
        <taxon>Bacillota</taxon>
        <taxon>Bacilli</taxon>
        <taxon>Bacillales</taxon>
        <taxon>Paenibacillaceae</taxon>
        <taxon>Paenibacillus</taxon>
    </lineage>
</organism>
<name>A0ABS7D9Z0_9BACL</name>
<protein>
    <submittedName>
        <fullName evidence="2">General stress protein</fullName>
    </submittedName>
</protein>
<dbReference type="RefSeq" id="WP_219874009.1">
    <property type="nucleotide sequence ID" value="NZ_JAHZIJ010000016.1"/>
</dbReference>
<evidence type="ECO:0000313" key="3">
    <source>
        <dbReference type="Proteomes" id="UP000812277"/>
    </source>
</evidence>
<accession>A0ABS7D9Z0</accession>